<proteinExistence type="predicted"/>
<accession>A0A396GS10</accession>
<sequence length="155" mass="17062">MKRSFNTSIKHLGTRVRNLFKEARKCAPSIVFIDEINARGGRGGGRANDEGENIANVCNEAALIAASTEETHATKDHFEAAIDRIIGGLEKKNKVISKQHRRTVAYHEAGHAVAGWFLEHTNPFLKVTIVPRGTAALGFAQYVPNENHLMTRAAF</sequence>
<dbReference type="InterPro" id="IPR027417">
    <property type="entry name" value="P-loop_NTPase"/>
</dbReference>
<evidence type="ECO:0000256" key="5">
    <source>
        <dbReference type="ARBA" id="ARBA00022840"/>
    </source>
</evidence>
<dbReference type="GO" id="GO:0005524">
    <property type="term" value="F:ATP binding"/>
    <property type="evidence" value="ECO:0007669"/>
    <property type="project" value="UniProtKB-KW"/>
</dbReference>
<evidence type="ECO:0000256" key="6">
    <source>
        <dbReference type="ARBA" id="ARBA00023049"/>
    </source>
</evidence>
<dbReference type="Pfam" id="PF01434">
    <property type="entry name" value="Peptidase_M41"/>
    <property type="match status" value="1"/>
</dbReference>
<keyword evidence="3" id="KW-0547">Nucleotide-binding</keyword>
<dbReference type="InterPro" id="IPR003959">
    <property type="entry name" value="ATPase_AAA_core"/>
</dbReference>
<dbReference type="InterPro" id="IPR000642">
    <property type="entry name" value="Peptidase_M41"/>
</dbReference>
<dbReference type="EMBL" id="PSQE01000008">
    <property type="protein sequence ID" value="RHN43912.1"/>
    <property type="molecule type" value="Genomic_DNA"/>
</dbReference>
<dbReference type="GO" id="GO:0004176">
    <property type="term" value="F:ATP-dependent peptidase activity"/>
    <property type="evidence" value="ECO:0007669"/>
    <property type="project" value="InterPro"/>
</dbReference>
<organism evidence="9">
    <name type="scientific">Medicago truncatula</name>
    <name type="common">Barrel medic</name>
    <name type="synonym">Medicago tribuloides</name>
    <dbReference type="NCBI Taxonomy" id="3880"/>
    <lineage>
        <taxon>Eukaryota</taxon>
        <taxon>Viridiplantae</taxon>
        <taxon>Streptophyta</taxon>
        <taxon>Embryophyta</taxon>
        <taxon>Tracheophyta</taxon>
        <taxon>Spermatophyta</taxon>
        <taxon>Magnoliopsida</taxon>
        <taxon>eudicotyledons</taxon>
        <taxon>Gunneridae</taxon>
        <taxon>Pentapetalae</taxon>
        <taxon>rosids</taxon>
        <taxon>fabids</taxon>
        <taxon>Fabales</taxon>
        <taxon>Fabaceae</taxon>
        <taxon>Papilionoideae</taxon>
        <taxon>50 kb inversion clade</taxon>
        <taxon>NPAAA clade</taxon>
        <taxon>Hologalegina</taxon>
        <taxon>IRL clade</taxon>
        <taxon>Trifolieae</taxon>
        <taxon>Medicago</taxon>
    </lineage>
</organism>
<comment type="caution">
    <text evidence="9">The sequence shown here is derived from an EMBL/GenBank/DDBJ whole genome shotgun (WGS) entry which is preliminary data.</text>
</comment>
<dbReference type="GO" id="GO:0046872">
    <property type="term" value="F:metal ion binding"/>
    <property type="evidence" value="ECO:0007669"/>
    <property type="project" value="UniProtKB-KW"/>
</dbReference>
<dbReference type="PANTHER" id="PTHR43655:SF2">
    <property type="entry name" value="AFG3 LIKE MATRIX AAA PEPTIDASE SUBUNIT 2, ISOFORM A"/>
    <property type="match status" value="1"/>
</dbReference>
<dbReference type="Pfam" id="PF00004">
    <property type="entry name" value="AAA"/>
    <property type="match status" value="1"/>
</dbReference>
<evidence type="ECO:0000256" key="4">
    <source>
        <dbReference type="ARBA" id="ARBA00022833"/>
    </source>
</evidence>
<keyword evidence="2" id="KW-0479">Metal-binding</keyword>
<dbReference type="PANTHER" id="PTHR43655">
    <property type="entry name" value="ATP-DEPENDENT PROTEASE"/>
    <property type="match status" value="1"/>
</dbReference>
<keyword evidence="4" id="KW-0862">Zinc</keyword>
<gene>
    <name evidence="9" type="ORF">MtrunA17_Chr8g0392971</name>
</gene>
<keyword evidence="5" id="KW-0067">ATP-binding</keyword>
<evidence type="ECO:0000256" key="3">
    <source>
        <dbReference type="ARBA" id="ARBA00022741"/>
    </source>
</evidence>
<evidence type="ECO:0000256" key="2">
    <source>
        <dbReference type="ARBA" id="ARBA00022723"/>
    </source>
</evidence>
<feature type="domain" description="Peptidase M41" evidence="8">
    <location>
        <begin position="95"/>
        <end position="152"/>
    </location>
</feature>
<keyword evidence="9" id="KW-0378">Hydrolase</keyword>
<dbReference type="Gene3D" id="1.20.58.760">
    <property type="entry name" value="Peptidase M41"/>
    <property type="match status" value="1"/>
</dbReference>
<keyword evidence="6" id="KW-0645">Protease</keyword>
<dbReference type="Gramene" id="rna50547">
    <property type="protein sequence ID" value="RHN43912.1"/>
    <property type="gene ID" value="gene50547"/>
</dbReference>
<dbReference type="SUPFAM" id="SSF52540">
    <property type="entry name" value="P-loop containing nucleoside triphosphate hydrolases"/>
    <property type="match status" value="1"/>
</dbReference>
<protein>
    <submittedName>
        <fullName evidence="9">Putative peptidase M41, ATPase, AAA-type, core, P-loop containing nucleoside triphosphate hydrolase</fullName>
    </submittedName>
</protein>
<evidence type="ECO:0000313" key="9">
    <source>
        <dbReference type="EMBL" id="RHN43912.1"/>
    </source>
</evidence>
<dbReference type="Gene3D" id="1.10.8.60">
    <property type="match status" value="1"/>
</dbReference>
<dbReference type="GO" id="GO:0006508">
    <property type="term" value="P:proteolysis"/>
    <property type="evidence" value="ECO:0007669"/>
    <property type="project" value="InterPro"/>
</dbReference>
<name>A0A396GS10_MEDTR</name>
<feature type="domain" description="ATPase AAA-type core" evidence="7">
    <location>
        <begin position="9"/>
        <end position="56"/>
    </location>
</feature>
<keyword evidence="6" id="KW-0482">Metalloprotease</keyword>
<comment type="cofactor">
    <cofactor evidence="1">
        <name>Zn(2+)</name>
        <dbReference type="ChEBI" id="CHEBI:29105"/>
    </cofactor>
</comment>
<dbReference type="InterPro" id="IPR050928">
    <property type="entry name" value="ATP-dep_Zn_Metalloprotease"/>
</dbReference>
<dbReference type="GO" id="GO:0016887">
    <property type="term" value="F:ATP hydrolysis activity"/>
    <property type="evidence" value="ECO:0007669"/>
    <property type="project" value="InterPro"/>
</dbReference>
<reference evidence="9" key="1">
    <citation type="journal article" date="2018" name="Nat. Plants">
        <title>Whole-genome landscape of Medicago truncatula symbiotic genes.</title>
        <authorList>
            <person name="Pecrix Y."/>
            <person name="Gamas P."/>
            <person name="Carrere S."/>
        </authorList>
    </citation>
    <scope>NUCLEOTIDE SEQUENCE</scope>
    <source>
        <tissue evidence="9">Leaves</tissue>
    </source>
</reference>
<dbReference type="Gene3D" id="3.40.50.300">
    <property type="entry name" value="P-loop containing nucleotide triphosphate hydrolases"/>
    <property type="match status" value="1"/>
</dbReference>
<dbReference type="Proteomes" id="UP000265566">
    <property type="component" value="Chromosome 8"/>
</dbReference>
<dbReference type="SUPFAM" id="SSF140990">
    <property type="entry name" value="FtsH protease domain-like"/>
    <property type="match status" value="1"/>
</dbReference>
<dbReference type="InterPro" id="IPR037219">
    <property type="entry name" value="Peptidase_M41-like"/>
</dbReference>
<evidence type="ECO:0000259" key="7">
    <source>
        <dbReference type="Pfam" id="PF00004"/>
    </source>
</evidence>
<evidence type="ECO:0000256" key="1">
    <source>
        <dbReference type="ARBA" id="ARBA00001947"/>
    </source>
</evidence>
<dbReference type="GO" id="GO:0004222">
    <property type="term" value="F:metalloendopeptidase activity"/>
    <property type="evidence" value="ECO:0007669"/>
    <property type="project" value="InterPro"/>
</dbReference>
<evidence type="ECO:0000259" key="8">
    <source>
        <dbReference type="Pfam" id="PF01434"/>
    </source>
</evidence>
<dbReference type="AlphaFoldDB" id="A0A396GS10"/>